<proteinExistence type="predicted"/>
<protein>
    <recommendedName>
        <fullName evidence="1">Polysaccharide pyruvyl transferase domain-containing protein</fullName>
    </recommendedName>
</protein>
<evidence type="ECO:0000313" key="3">
    <source>
        <dbReference type="Proteomes" id="UP000030111"/>
    </source>
</evidence>
<comment type="caution">
    <text evidence="2">The sequence shown here is derived from an EMBL/GenBank/DDBJ whole genome shotgun (WGS) entry which is preliminary data.</text>
</comment>
<gene>
    <name evidence="2" type="ORF">Q766_08675</name>
</gene>
<dbReference type="InterPro" id="IPR007345">
    <property type="entry name" value="Polysacch_pyruvyl_Trfase"/>
</dbReference>
<dbReference type="Pfam" id="PF04230">
    <property type="entry name" value="PS_pyruv_trans"/>
    <property type="match status" value="1"/>
</dbReference>
<name>A0A0A2MP59_9FLAO</name>
<dbReference type="AlphaFoldDB" id="A0A0A2MP59"/>
<dbReference type="Proteomes" id="UP000030111">
    <property type="component" value="Unassembled WGS sequence"/>
</dbReference>
<evidence type="ECO:0000259" key="1">
    <source>
        <dbReference type="Pfam" id="PF04230"/>
    </source>
</evidence>
<dbReference type="RefSeq" id="WP_026990905.1">
    <property type="nucleotide sequence ID" value="NZ_AUGP01000018.1"/>
</dbReference>
<organism evidence="2 3">
    <name type="scientific">Flavobacterium subsaxonicum WB 4.1-42 = DSM 21790</name>
    <dbReference type="NCBI Taxonomy" id="1121898"/>
    <lineage>
        <taxon>Bacteria</taxon>
        <taxon>Pseudomonadati</taxon>
        <taxon>Bacteroidota</taxon>
        <taxon>Flavobacteriia</taxon>
        <taxon>Flavobacteriales</taxon>
        <taxon>Flavobacteriaceae</taxon>
        <taxon>Flavobacterium</taxon>
    </lineage>
</organism>
<keyword evidence="3" id="KW-1185">Reference proteome</keyword>
<reference evidence="2 3" key="1">
    <citation type="submission" date="2013-09" db="EMBL/GenBank/DDBJ databases">
        <authorList>
            <person name="Zeng Z."/>
            <person name="Chen C."/>
        </authorList>
    </citation>
    <scope>NUCLEOTIDE SEQUENCE [LARGE SCALE GENOMIC DNA]</scope>
    <source>
        <strain evidence="2 3">WB 4.1-42</strain>
    </source>
</reference>
<sequence length="333" mass="37181">MKYYYQVEGDVRNNIGDVLQGMVAKAFLPADSLVADREDLASIDKDQPGFLVANGWYMHSFDKFPPPVNVTPLYLSVHVANSALFQRAEVREHFKKNGPVGCRDHKTLKLFLGWGIPAYYSGCLTVTSNARSPINVSGKGECLLVDNVDHPIPENVKVKLETLLGEKLTRVSHDPPDTTGNLKEYDKKATAHMEMLLERYCKARIVLTTKIHCALPSLGMGANVALIHPDPTDPRLDTLREFTEIVSYDQILAMTTFELPKVDKTALANRRNFLSKVVKQGAESISNPISTFAEYKSIKRSSAIKAMLYRQAIKVLLLVGASQQITRVYKSRE</sequence>
<dbReference type="eggNOG" id="COG3774">
    <property type="taxonomic scope" value="Bacteria"/>
</dbReference>
<accession>A0A0A2MP59</accession>
<feature type="domain" description="Polysaccharide pyruvyl transferase" evidence="1">
    <location>
        <begin position="14"/>
        <end position="227"/>
    </location>
</feature>
<dbReference type="OrthoDB" id="5672604at2"/>
<dbReference type="STRING" id="1121898.GCA_000422725_02088"/>
<evidence type="ECO:0000313" key="2">
    <source>
        <dbReference type="EMBL" id="KGO93366.1"/>
    </source>
</evidence>
<dbReference type="EMBL" id="JRLY01000005">
    <property type="protein sequence ID" value="KGO93366.1"/>
    <property type="molecule type" value="Genomic_DNA"/>
</dbReference>